<dbReference type="Proteomes" id="UP000199034">
    <property type="component" value="Unassembled WGS sequence"/>
</dbReference>
<evidence type="ECO:0000313" key="2">
    <source>
        <dbReference type="Proteomes" id="UP000199034"/>
    </source>
</evidence>
<protein>
    <submittedName>
        <fullName evidence="1">Uncharacterized protein</fullName>
    </submittedName>
</protein>
<dbReference type="EMBL" id="FMZM01000023">
    <property type="protein sequence ID" value="SDE35081.1"/>
    <property type="molecule type" value="Genomic_DNA"/>
</dbReference>
<organism evidence="1 2">
    <name type="scientific">Nocardioides lianchengensis</name>
    <dbReference type="NCBI Taxonomy" id="1045774"/>
    <lineage>
        <taxon>Bacteria</taxon>
        <taxon>Bacillati</taxon>
        <taxon>Actinomycetota</taxon>
        <taxon>Actinomycetes</taxon>
        <taxon>Propionibacteriales</taxon>
        <taxon>Nocardioidaceae</taxon>
        <taxon>Nocardioides</taxon>
    </lineage>
</organism>
<proteinExistence type="predicted"/>
<dbReference type="OrthoDB" id="3782200at2"/>
<dbReference type="RefSeq" id="WP_090861086.1">
    <property type="nucleotide sequence ID" value="NZ_FMZM01000023.1"/>
</dbReference>
<gene>
    <name evidence="1" type="ORF">SAMN05421872_1232</name>
</gene>
<keyword evidence="2" id="KW-1185">Reference proteome</keyword>
<evidence type="ECO:0000313" key="1">
    <source>
        <dbReference type="EMBL" id="SDE35081.1"/>
    </source>
</evidence>
<dbReference type="AlphaFoldDB" id="A0A1G7C6Y1"/>
<name>A0A1G7C6Y1_9ACTN</name>
<sequence>MYSLVGSSTVGFDLTRSPGGERVAVVLRAGLVIGPPEVDRLADVHPGDRVREDWRRARVPDASEDAPWQIGTALGLAGAALDGAAGGDTTLLRRLETSRIGDADAVDRLVRRDLLDWTWIGAGGLLSQDPVASLAADVLSDAAVAAFLGEELPPDVRRAMSRPLLQAGLDLPDDPGRTAVPAVDPVLQNLLSADEATRRAWRESVERHRARTAEWAPAMHDATWALSLADRLRAGADAQLAAAMAFRQAGFTLQDAAYGVWNALSGVVQATVAADLLADETADVLLRPWREAGPAA</sequence>
<accession>A0A1G7C6Y1</accession>
<dbReference type="STRING" id="1045774.SAMN05421872_1232"/>
<reference evidence="1 2" key="1">
    <citation type="submission" date="2016-10" db="EMBL/GenBank/DDBJ databases">
        <authorList>
            <person name="de Groot N.N."/>
        </authorList>
    </citation>
    <scope>NUCLEOTIDE SEQUENCE [LARGE SCALE GENOMIC DNA]</scope>
    <source>
        <strain evidence="1 2">CGMCC 4.6858</strain>
    </source>
</reference>